<protein>
    <submittedName>
        <fullName evidence="2">Uncharacterized protein</fullName>
    </submittedName>
</protein>
<keyword evidence="1" id="KW-1133">Transmembrane helix</keyword>
<dbReference type="EMBL" id="RAWK01000144">
    <property type="protein sequence ID" value="RKH61767.1"/>
    <property type="molecule type" value="Genomic_DNA"/>
</dbReference>
<keyword evidence="1" id="KW-0472">Membrane</keyword>
<evidence type="ECO:0000313" key="3">
    <source>
        <dbReference type="Proteomes" id="UP000267003"/>
    </source>
</evidence>
<accession>A0A3A8PZ61</accession>
<keyword evidence="1" id="KW-0812">Transmembrane</keyword>
<gene>
    <name evidence="2" type="ORF">D7W81_23260</name>
</gene>
<feature type="transmembrane region" description="Helical" evidence="1">
    <location>
        <begin position="88"/>
        <end position="107"/>
    </location>
</feature>
<dbReference type="RefSeq" id="WP_120557598.1">
    <property type="nucleotide sequence ID" value="NZ_RAWK01000144.1"/>
</dbReference>
<dbReference type="AlphaFoldDB" id="A0A3A8PZ61"/>
<keyword evidence="3" id="KW-1185">Reference proteome</keyword>
<feature type="transmembrane region" description="Helical" evidence="1">
    <location>
        <begin position="127"/>
        <end position="148"/>
    </location>
</feature>
<comment type="caution">
    <text evidence="2">The sequence shown here is derived from an EMBL/GenBank/DDBJ whole genome shotgun (WGS) entry which is preliminary data.</text>
</comment>
<evidence type="ECO:0000256" key="1">
    <source>
        <dbReference type="SAM" id="Phobius"/>
    </source>
</evidence>
<organism evidence="2 3">
    <name type="scientific">Corallococcus aberystwythensis</name>
    <dbReference type="NCBI Taxonomy" id="2316722"/>
    <lineage>
        <taxon>Bacteria</taxon>
        <taxon>Pseudomonadati</taxon>
        <taxon>Myxococcota</taxon>
        <taxon>Myxococcia</taxon>
        <taxon>Myxococcales</taxon>
        <taxon>Cystobacterineae</taxon>
        <taxon>Myxococcaceae</taxon>
        <taxon>Corallococcus</taxon>
    </lineage>
</organism>
<sequence>MDETYTDDPDRITNSTRRLQLRDEQVRYEELPPDVRVEESRIVWRHNRFDVSVLTMVLMSGVTFFIPLLNGLFGGVFGGFHAGRPLRALAAALIASVVVPATLYVGFNVFSVGGVRVFYGLGWLNWTMLHAIGLFIGALCGAYSRPVFSGELPSSSRRASAELHS</sequence>
<dbReference type="Proteomes" id="UP000267003">
    <property type="component" value="Unassembled WGS sequence"/>
</dbReference>
<name>A0A3A8PZ61_9BACT</name>
<dbReference type="OrthoDB" id="5521964at2"/>
<reference evidence="3" key="1">
    <citation type="submission" date="2018-09" db="EMBL/GenBank/DDBJ databases">
        <authorList>
            <person name="Livingstone P.G."/>
            <person name="Whitworth D.E."/>
        </authorList>
    </citation>
    <scope>NUCLEOTIDE SEQUENCE [LARGE SCALE GENOMIC DNA]</scope>
    <source>
        <strain evidence="3">AB050A</strain>
    </source>
</reference>
<evidence type="ECO:0000313" key="2">
    <source>
        <dbReference type="EMBL" id="RKH61767.1"/>
    </source>
</evidence>
<feature type="transmembrane region" description="Helical" evidence="1">
    <location>
        <begin position="53"/>
        <end position="76"/>
    </location>
</feature>
<proteinExistence type="predicted"/>